<dbReference type="Proteomes" id="UP000588071">
    <property type="component" value="Unassembled WGS sequence"/>
</dbReference>
<evidence type="ECO:0000313" key="5">
    <source>
        <dbReference type="Proteomes" id="UP000252800"/>
    </source>
</evidence>
<comment type="caution">
    <text evidence="3">The sequence shown here is derived from an EMBL/GenBank/DDBJ whole genome shotgun (WGS) entry which is preliminary data.</text>
</comment>
<reference evidence="3 6" key="2">
    <citation type="submission" date="2020-04" db="EMBL/GenBank/DDBJ databases">
        <authorList>
            <person name="Hitch T.C.A."/>
            <person name="Wylensek D."/>
            <person name="Clavel T."/>
        </authorList>
    </citation>
    <scope>NUCLEOTIDE SEQUENCE [LARGE SCALE GENOMIC DNA]</scope>
    <source>
        <strain evidence="3 6">WCA-380-WT-3C</strain>
    </source>
</reference>
<reference evidence="1" key="3">
    <citation type="submission" date="2023-03" db="EMBL/GenBank/DDBJ databases">
        <authorList>
            <person name="Shen W."/>
            <person name="Cai J."/>
        </authorList>
    </citation>
    <scope>NUCLEOTIDE SEQUENCE</scope>
    <source>
        <strain evidence="1">B245-2</strain>
    </source>
</reference>
<dbReference type="EMBL" id="JAXOGL010000005">
    <property type="protein sequence ID" value="MDZ5597484.1"/>
    <property type="molecule type" value="Genomic_DNA"/>
</dbReference>
<evidence type="ECO:0000313" key="1">
    <source>
        <dbReference type="EMBL" id="MDT2796268.1"/>
    </source>
</evidence>
<accession>A0A0H2Q5D9</accession>
<organism evidence="3 6">
    <name type="scientific">Enterococcus cecorum</name>
    <dbReference type="NCBI Taxonomy" id="44008"/>
    <lineage>
        <taxon>Bacteria</taxon>
        <taxon>Bacillati</taxon>
        <taxon>Bacillota</taxon>
        <taxon>Bacilli</taxon>
        <taxon>Lactobacillales</taxon>
        <taxon>Enterococcaceae</taxon>
        <taxon>Enterococcus</taxon>
    </lineage>
</organism>
<dbReference type="EMBL" id="JARQBI010000005">
    <property type="protein sequence ID" value="MDT2796268.1"/>
    <property type="molecule type" value="Genomic_DNA"/>
</dbReference>
<dbReference type="EMBL" id="LEOY01000021">
    <property type="protein sequence ID" value="RBR27726.1"/>
    <property type="molecule type" value="Genomic_DNA"/>
</dbReference>
<evidence type="ECO:0000313" key="3">
    <source>
        <dbReference type="EMBL" id="NME49650.1"/>
    </source>
</evidence>
<protein>
    <submittedName>
        <fullName evidence="3">Uncharacterized protein</fullName>
    </submittedName>
</protein>
<name>A0A0H2Q5D9_9ENTE</name>
<gene>
    <name evidence="4" type="ORF">EB18_02084</name>
    <name evidence="3" type="ORF">HF857_05210</name>
    <name evidence="1" type="ORF">P7H47_03130</name>
    <name evidence="2" type="ORF">U1294_04480</name>
</gene>
<evidence type="ECO:0000313" key="6">
    <source>
        <dbReference type="Proteomes" id="UP000588071"/>
    </source>
</evidence>
<dbReference type="EMBL" id="JABAFV010000006">
    <property type="protein sequence ID" value="NME49650.1"/>
    <property type="molecule type" value="Genomic_DNA"/>
</dbReference>
<sequence>MAEIIPFPNHSANASVTAELMNDILHTSLELEIYQSMRTGHFDRVIVDFYLLPLSEQEALKKRDPQTVCYYAEQIAKKMNLYK</sequence>
<proteinExistence type="predicted"/>
<evidence type="ECO:0000313" key="2">
    <source>
        <dbReference type="EMBL" id="MDZ5597484.1"/>
    </source>
</evidence>
<dbReference type="AlphaFoldDB" id="A0A0H2Q5D9"/>
<reference evidence="2" key="4">
    <citation type="submission" date="2023-12" db="EMBL/GenBank/DDBJ databases">
        <title>Molecular genomic analyses of Enterococcus cecorum from sepsis oubreaks in broilers.</title>
        <authorList>
            <person name="Rhoads D."/>
            <person name="Alrubaye A."/>
        </authorList>
    </citation>
    <scope>NUCLEOTIDE SEQUENCE</scope>
    <source>
        <strain evidence="2">1755</strain>
    </source>
</reference>
<evidence type="ECO:0000313" key="4">
    <source>
        <dbReference type="EMBL" id="RBR27726.1"/>
    </source>
</evidence>
<dbReference type="Proteomes" id="UP001255696">
    <property type="component" value="Unassembled WGS sequence"/>
</dbReference>
<dbReference type="Proteomes" id="UP000252800">
    <property type="component" value="Unassembled WGS sequence"/>
</dbReference>
<dbReference type="Proteomes" id="UP001290582">
    <property type="component" value="Unassembled WGS sequence"/>
</dbReference>
<reference evidence="4 5" key="1">
    <citation type="submission" date="2015-06" db="EMBL/GenBank/DDBJ databases">
        <title>The Genome Sequence of Enterococcus cecorum 170AEA1.</title>
        <authorList>
            <consortium name="The Broad Institute Genomics Platform"/>
            <consortium name="The Broad Institute Genome Sequencing Center for Infectious Disease"/>
            <person name="Earl A.M."/>
            <person name="Van Tyne D."/>
            <person name="Lebreton F."/>
            <person name="Saavedra J.T."/>
            <person name="Gilmore M.S."/>
            <person name="Manson McGuire A."/>
            <person name="Clock S."/>
            <person name="Crupain M."/>
            <person name="Rangan U."/>
            <person name="Young S."/>
            <person name="Abouelleil A."/>
            <person name="Cao P."/>
            <person name="Chapman S.B."/>
            <person name="Griggs A."/>
            <person name="Priest M."/>
            <person name="Shea T."/>
            <person name="Wortman J."/>
            <person name="Nusbaum C."/>
            <person name="Birren B."/>
        </authorList>
    </citation>
    <scope>NUCLEOTIDE SEQUENCE [LARGE SCALE GENOMIC DNA]</scope>
    <source>
        <strain evidence="4 5">170AEA1</strain>
    </source>
</reference>
<dbReference type="GeneID" id="60870981"/>
<dbReference type="RefSeq" id="WP_016251523.1">
    <property type="nucleotide sequence ID" value="NZ_AP035890.1"/>
</dbReference>